<feature type="transmembrane region" description="Helical" evidence="10">
    <location>
        <begin position="92"/>
        <end position="112"/>
    </location>
</feature>
<evidence type="ECO:0000256" key="6">
    <source>
        <dbReference type="ARBA" id="ARBA00023136"/>
    </source>
</evidence>
<dbReference type="PANTHER" id="PTHR11920:SF335">
    <property type="entry name" value="GUANYLATE CYCLASE"/>
    <property type="match status" value="1"/>
</dbReference>
<feature type="transmembrane region" description="Helical" evidence="10">
    <location>
        <begin position="21"/>
        <end position="40"/>
    </location>
</feature>
<dbReference type="SMART" id="SM00044">
    <property type="entry name" value="CYCc"/>
    <property type="match status" value="1"/>
</dbReference>
<dbReference type="InterPro" id="IPR050401">
    <property type="entry name" value="Cyclic_nucleotide_synthase"/>
</dbReference>
<dbReference type="Pfam" id="PF05231">
    <property type="entry name" value="MASE1"/>
    <property type="match status" value="1"/>
</dbReference>
<gene>
    <name evidence="12" type="ORF">VPK24_18270</name>
</gene>
<dbReference type="PROSITE" id="PS50125">
    <property type="entry name" value="GUANYLATE_CYCLASE_2"/>
    <property type="match status" value="1"/>
</dbReference>
<feature type="transmembrane region" description="Helical" evidence="10">
    <location>
        <begin position="260"/>
        <end position="280"/>
    </location>
</feature>
<dbReference type="SUPFAM" id="SSF55073">
    <property type="entry name" value="Nucleotide cyclase"/>
    <property type="match status" value="1"/>
</dbReference>
<dbReference type="Pfam" id="PF00211">
    <property type="entry name" value="Guanylate_cyc"/>
    <property type="match status" value="1"/>
</dbReference>
<keyword evidence="13" id="KW-1185">Reference proteome</keyword>
<feature type="transmembrane region" description="Helical" evidence="10">
    <location>
        <begin position="292"/>
        <end position="313"/>
    </location>
</feature>
<evidence type="ECO:0000256" key="5">
    <source>
        <dbReference type="ARBA" id="ARBA00022989"/>
    </source>
</evidence>
<dbReference type="InterPro" id="IPR018297">
    <property type="entry name" value="A/G_cyclase_CS"/>
</dbReference>
<keyword evidence="6 10" id="KW-0472">Membrane</keyword>
<feature type="transmembrane region" description="Helical" evidence="10">
    <location>
        <begin position="166"/>
        <end position="189"/>
    </location>
</feature>
<evidence type="ECO:0000256" key="9">
    <source>
        <dbReference type="SAM" id="Coils"/>
    </source>
</evidence>
<evidence type="ECO:0000313" key="12">
    <source>
        <dbReference type="EMBL" id="MFG3819595.1"/>
    </source>
</evidence>
<dbReference type="PROSITE" id="PS00452">
    <property type="entry name" value="GUANYLATE_CYCLASE_1"/>
    <property type="match status" value="1"/>
</dbReference>
<comment type="caution">
    <text evidence="12">The sequence shown here is derived from an EMBL/GenBank/DDBJ whole genome shotgun (WGS) entry which is preliminary data.</text>
</comment>
<name>A0ABW7CES2_9CYAN</name>
<keyword evidence="3 10" id="KW-0812">Transmembrane</keyword>
<organism evidence="12 13">
    <name type="scientific">Limnothrix redekei LRLZ20PSL1</name>
    <dbReference type="NCBI Taxonomy" id="3112953"/>
    <lineage>
        <taxon>Bacteria</taxon>
        <taxon>Bacillati</taxon>
        <taxon>Cyanobacteriota</taxon>
        <taxon>Cyanophyceae</taxon>
        <taxon>Pseudanabaenales</taxon>
        <taxon>Pseudanabaenaceae</taxon>
        <taxon>Limnothrix</taxon>
    </lineage>
</organism>
<accession>A0ABW7CES2</accession>
<dbReference type="InterPro" id="IPR029787">
    <property type="entry name" value="Nucleotide_cyclase"/>
</dbReference>
<keyword evidence="9" id="KW-0175">Coiled coil</keyword>
<dbReference type="Proteomes" id="UP001604335">
    <property type="component" value="Unassembled WGS sequence"/>
</dbReference>
<feature type="coiled-coil region" evidence="9">
    <location>
        <begin position="310"/>
        <end position="348"/>
    </location>
</feature>
<protein>
    <submittedName>
        <fullName evidence="12">Adenylate/guanylate cyclase domain-containing protein</fullName>
    </submittedName>
</protein>
<evidence type="ECO:0000256" key="8">
    <source>
        <dbReference type="RuleBase" id="RU000405"/>
    </source>
</evidence>
<feature type="domain" description="Guanylate cyclase" evidence="11">
    <location>
        <begin position="380"/>
        <end position="507"/>
    </location>
</feature>
<dbReference type="InterPro" id="IPR001054">
    <property type="entry name" value="A/G_cyclase"/>
</dbReference>
<keyword evidence="2" id="KW-1003">Cell membrane</keyword>
<keyword evidence="7 8" id="KW-0456">Lyase</keyword>
<dbReference type="PANTHER" id="PTHR11920">
    <property type="entry name" value="GUANYLYL CYCLASE"/>
    <property type="match status" value="1"/>
</dbReference>
<feature type="transmembrane region" description="Helical" evidence="10">
    <location>
        <begin position="52"/>
        <end position="71"/>
    </location>
</feature>
<dbReference type="EMBL" id="JAZAQF010000095">
    <property type="protein sequence ID" value="MFG3819595.1"/>
    <property type="molecule type" value="Genomic_DNA"/>
</dbReference>
<evidence type="ECO:0000256" key="4">
    <source>
        <dbReference type="ARBA" id="ARBA00022741"/>
    </source>
</evidence>
<evidence type="ECO:0000256" key="3">
    <source>
        <dbReference type="ARBA" id="ARBA00022692"/>
    </source>
</evidence>
<evidence type="ECO:0000256" key="1">
    <source>
        <dbReference type="ARBA" id="ARBA00004651"/>
    </source>
</evidence>
<proteinExistence type="inferred from homology"/>
<feature type="transmembrane region" description="Helical" evidence="10">
    <location>
        <begin position="210"/>
        <end position="229"/>
    </location>
</feature>
<comment type="similarity">
    <text evidence="8">Belongs to the adenylyl cyclase class-4/guanylyl cyclase family.</text>
</comment>
<keyword evidence="5 10" id="KW-1133">Transmembrane helix</keyword>
<sequence>MNHRWLVKFGKLAQPGSRGELVGSIIVVAIAYGLAAYVAVSLPGLHQIGTAVWPSAGIAQAALMLGGFRLWPAIALGINFYDLIHSGLTIPLLGLFGCTGATVQAVLGVWLFRRLGGSNVFDRVSNVLKFLVSGVLIAPQINCTCGVLALCLTGNLPWSEFATVRWGWFLGDAMGVLVFVPLILMVAQLQPQDWQRITRLRRHKSTRRSLLRTLWLGLLLGSSGIVFWAQTEADIARYPLEYLPFPLVVWAGMQFGPRAAAVGSFLISAIAIGGTAFGMGPFVAKASSTQQAVLFLQAFLGVITITSMVLSAAESERSRSARSLAALNRELEQRVARRTAQLAAQTDRINDLLHNILPAGVAEQLASGSQTVAETFNDVTVLFADIVDFTSFAAQHPPTVVVQFLNDVFCTFDDLVEQYGLEKIKTIGDAYMVVGGVPKPRSNSAFAIAHLALAMQQAIGQYRKPDGSPFRLRIGIHSGSAVAGVIGMKKLVYDLWGDTVNVASRMETLGQPGRIQVSQAAFDRLHSYFHLEQRGTIAVKGKGEMITYWLIGELSSHQDSDPGLHPHSPP</sequence>
<comment type="subcellular location">
    <subcellularLocation>
        <location evidence="1">Cell membrane</location>
        <topology evidence="1">Multi-pass membrane protein</topology>
    </subcellularLocation>
</comment>
<reference evidence="13" key="1">
    <citation type="journal article" date="2024" name="Algal Res.">
        <title>Biochemical, toxicological and genomic investigation of a high-biomass producing Limnothrix strain isolated from Italian shallow drinking water reservoir.</title>
        <authorList>
            <person name="Simonazzi M."/>
            <person name="Shishido T.K."/>
            <person name="Delbaje E."/>
            <person name="Wahlsten M."/>
            <person name="Fewer D.P."/>
            <person name="Sivonen K."/>
            <person name="Pezzolesi L."/>
            <person name="Pistocchi R."/>
        </authorList>
    </citation>
    <scope>NUCLEOTIDE SEQUENCE [LARGE SCALE GENOMIC DNA]</scope>
    <source>
        <strain evidence="13">LRLZ20PSL1</strain>
    </source>
</reference>
<evidence type="ECO:0000259" key="11">
    <source>
        <dbReference type="PROSITE" id="PS50125"/>
    </source>
</evidence>
<dbReference type="Gene3D" id="3.30.70.1230">
    <property type="entry name" value="Nucleotide cyclase"/>
    <property type="match status" value="1"/>
</dbReference>
<evidence type="ECO:0000256" key="7">
    <source>
        <dbReference type="ARBA" id="ARBA00023239"/>
    </source>
</evidence>
<dbReference type="RefSeq" id="WP_393015575.1">
    <property type="nucleotide sequence ID" value="NZ_JAZAQF010000095.1"/>
</dbReference>
<dbReference type="CDD" id="cd07302">
    <property type="entry name" value="CHD"/>
    <property type="match status" value="1"/>
</dbReference>
<evidence type="ECO:0000313" key="13">
    <source>
        <dbReference type="Proteomes" id="UP001604335"/>
    </source>
</evidence>
<dbReference type="InterPro" id="IPR007895">
    <property type="entry name" value="MASE1"/>
</dbReference>
<evidence type="ECO:0000256" key="2">
    <source>
        <dbReference type="ARBA" id="ARBA00022475"/>
    </source>
</evidence>
<evidence type="ECO:0000256" key="10">
    <source>
        <dbReference type="SAM" id="Phobius"/>
    </source>
</evidence>
<keyword evidence="4" id="KW-0547">Nucleotide-binding</keyword>